<organism evidence="3 4">
    <name type="scientific">Solea senegalensis</name>
    <name type="common">Senegalese sole</name>
    <dbReference type="NCBI Taxonomy" id="28829"/>
    <lineage>
        <taxon>Eukaryota</taxon>
        <taxon>Metazoa</taxon>
        <taxon>Chordata</taxon>
        <taxon>Craniata</taxon>
        <taxon>Vertebrata</taxon>
        <taxon>Euteleostomi</taxon>
        <taxon>Actinopterygii</taxon>
        <taxon>Neopterygii</taxon>
        <taxon>Teleostei</taxon>
        <taxon>Neoteleostei</taxon>
        <taxon>Acanthomorphata</taxon>
        <taxon>Carangaria</taxon>
        <taxon>Pleuronectiformes</taxon>
        <taxon>Pleuronectoidei</taxon>
        <taxon>Soleidae</taxon>
        <taxon>Solea</taxon>
    </lineage>
</organism>
<accession>A0AAV6S1B6</accession>
<dbReference type="PANTHER" id="PTHR31545">
    <property type="entry name" value="SEEDY PROTEIN A/C FAMILY MEMBER"/>
    <property type="match status" value="1"/>
</dbReference>
<evidence type="ECO:0000313" key="4">
    <source>
        <dbReference type="Proteomes" id="UP000693946"/>
    </source>
</evidence>
<proteinExistence type="inferred from homology"/>
<gene>
    <name evidence="3" type="ORF">JOB18_042659</name>
</gene>
<dbReference type="GO" id="GO:0019901">
    <property type="term" value="F:protein kinase binding"/>
    <property type="evidence" value="ECO:0007669"/>
    <property type="project" value="InterPro"/>
</dbReference>
<comment type="caution">
    <text evidence="3">The sequence shown here is derived from an EMBL/GenBank/DDBJ whole genome shotgun (WGS) entry which is preliminary data.</text>
</comment>
<dbReference type="InterPro" id="IPR020984">
    <property type="entry name" value="Speedy"/>
</dbReference>
<name>A0AAV6S1B6_SOLSE</name>
<evidence type="ECO:0000256" key="2">
    <source>
        <dbReference type="ARBA" id="ARBA00023306"/>
    </source>
</evidence>
<evidence type="ECO:0008006" key="5">
    <source>
        <dbReference type="Google" id="ProtNLM"/>
    </source>
</evidence>
<protein>
    <recommendedName>
        <fullName evidence="5">Speedy protein A</fullName>
    </recommendedName>
</protein>
<sequence>MKRRLRRGHSRDLLSSHDLHCSTMKHTQKRCLTPTSVTARCNGSHVLQTRSRNILGPSGKNQPRRQNDVCRVRMAVPPTIVIHRQEMASYFGLFVDDLIQDFLRMDCCCKMTDKYLLAMTFVYFKRACFSLADYTRENFFTALYLANTMEEDEEEIRYEIFPWALGKNWRKRFPHFLKQRDKLWVRIEFRAAVSRRCCEEVMAIVPSHSVWQRERSEHHSGAQRQYSGGGSMYFPHGPSASPISCALCNRITRLDQNLGSCSAPPTTDSTYPHPFTFSLPLEKTPVRATASCRKVTETKSHKQHSSCCANESHESTYDASMDWINEE</sequence>
<keyword evidence="4" id="KW-1185">Reference proteome</keyword>
<dbReference type="Proteomes" id="UP000693946">
    <property type="component" value="Linkage Group LG16"/>
</dbReference>
<evidence type="ECO:0000256" key="1">
    <source>
        <dbReference type="ARBA" id="ARBA00010932"/>
    </source>
</evidence>
<dbReference type="Pfam" id="PF11357">
    <property type="entry name" value="Spy1"/>
    <property type="match status" value="1"/>
</dbReference>
<dbReference type="AlphaFoldDB" id="A0AAV6S1B6"/>
<evidence type="ECO:0000313" key="3">
    <source>
        <dbReference type="EMBL" id="KAG7511178.1"/>
    </source>
</evidence>
<reference evidence="3 4" key="1">
    <citation type="journal article" date="2021" name="Sci. Rep.">
        <title>Chromosome anchoring in Senegalese sole (Solea senegalensis) reveals sex-associated markers and genome rearrangements in flatfish.</title>
        <authorList>
            <person name="Guerrero-Cozar I."/>
            <person name="Gomez-Garrido J."/>
            <person name="Berbel C."/>
            <person name="Martinez-Blanch J.F."/>
            <person name="Alioto T."/>
            <person name="Claros M.G."/>
            <person name="Gagnaire P.A."/>
            <person name="Manchado M."/>
        </authorList>
    </citation>
    <scope>NUCLEOTIDE SEQUENCE [LARGE SCALE GENOMIC DNA]</scope>
    <source>
        <strain evidence="3">Sse05_10M</strain>
    </source>
</reference>
<dbReference type="PANTHER" id="PTHR31545:SF4">
    <property type="entry name" value="SPEEDY PROTEIN A"/>
    <property type="match status" value="1"/>
</dbReference>
<dbReference type="InterPro" id="IPR052316">
    <property type="entry name" value="Speedy-Ringo_regulator"/>
</dbReference>
<keyword evidence="2" id="KW-0131">Cell cycle</keyword>
<comment type="similarity">
    <text evidence="1">Belongs to the Speedy/Ringo family.</text>
</comment>
<dbReference type="EMBL" id="JAGKHQ010000008">
    <property type="protein sequence ID" value="KAG7511178.1"/>
    <property type="molecule type" value="Genomic_DNA"/>
</dbReference>